<keyword evidence="3" id="KW-1185">Reference proteome</keyword>
<dbReference type="Pfam" id="PF02559">
    <property type="entry name" value="CarD_TRCF_RID"/>
    <property type="match status" value="1"/>
</dbReference>
<feature type="domain" description="CarD-like/TRCF RNAP-interacting" evidence="1">
    <location>
        <begin position="1"/>
        <end position="112"/>
    </location>
</feature>
<accession>A0A923LSE0</accession>
<dbReference type="Gene3D" id="2.40.10.170">
    <property type="match status" value="1"/>
</dbReference>
<evidence type="ECO:0000313" key="2">
    <source>
        <dbReference type="EMBL" id="MBC5724421.1"/>
    </source>
</evidence>
<dbReference type="Proteomes" id="UP000606499">
    <property type="component" value="Unassembled WGS sequence"/>
</dbReference>
<sequence>MYHTGEFIVYGTSGVCEVTAVGQPAFARDEGRLYYTLTPVYGTETIYIPVDSPVFMRPVISREQAEALIESIPAIEEDSFTTHSLRLASEHYQAALQSHDCHELVQLIKTVYAKSRRNGRRVSQIDQRYRKRAEDLLHSELAVALGIPLKEVQPYIARSIASHKTCVHA</sequence>
<dbReference type="EMBL" id="JACOPL010000002">
    <property type="protein sequence ID" value="MBC5724421.1"/>
    <property type="molecule type" value="Genomic_DNA"/>
</dbReference>
<dbReference type="InterPro" id="IPR003711">
    <property type="entry name" value="CarD-like/TRCF_RID"/>
</dbReference>
<evidence type="ECO:0000313" key="3">
    <source>
        <dbReference type="Proteomes" id="UP000606499"/>
    </source>
</evidence>
<reference evidence="2" key="1">
    <citation type="submission" date="2020-08" db="EMBL/GenBank/DDBJ databases">
        <title>Genome public.</title>
        <authorList>
            <person name="Liu C."/>
            <person name="Sun Q."/>
        </authorList>
    </citation>
    <scope>NUCLEOTIDE SEQUENCE</scope>
    <source>
        <strain evidence="2">NSJ-28</strain>
    </source>
</reference>
<dbReference type="Gene3D" id="1.20.58.1290">
    <property type="entry name" value="CarD-like, C-terminal domain"/>
    <property type="match status" value="1"/>
</dbReference>
<name>A0A923LSE0_9FIRM</name>
<evidence type="ECO:0000259" key="1">
    <source>
        <dbReference type="SMART" id="SM01058"/>
    </source>
</evidence>
<gene>
    <name evidence="2" type="ORF">H8S45_02915</name>
</gene>
<proteinExistence type="predicted"/>
<organism evidence="2 3">
    <name type="scientific">Agathobaculum faecis</name>
    <dbReference type="NCBI Taxonomy" id="2763013"/>
    <lineage>
        <taxon>Bacteria</taxon>
        <taxon>Bacillati</taxon>
        <taxon>Bacillota</taxon>
        <taxon>Clostridia</taxon>
        <taxon>Eubacteriales</taxon>
        <taxon>Butyricicoccaceae</taxon>
        <taxon>Agathobaculum</taxon>
    </lineage>
</organism>
<comment type="caution">
    <text evidence="2">The sequence shown here is derived from an EMBL/GenBank/DDBJ whole genome shotgun (WGS) entry which is preliminary data.</text>
</comment>
<dbReference type="RefSeq" id="WP_054327388.1">
    <property type="nucleotide sequence ID" value="NZ_JACOPL010000002.1"/>
</dbReference>
<dbReference type="SMART" id="SM01058">
    <property type="entry name" value="CarD_TRCF"/>
    <property type="match status" value="1"/>
</dbReference>
<dbReference type="AlphaFoldDB" id="A0A923LSE0"/>
<protein>
    <submittedName>
        <fullName evidence="2">CarD family transcriptional regulator</fullName>
    </submittedName>
</protein>
<dbReference type="InterPro" id="IPR042215">
    <property type="entry name" value="CarD-like_C"/>
</dbReference>